<dbReference type="EMBL" id="BNEK01000002">
    <property type="protein sequence ID" value="GHJ26046.1"/>
    <property type="molecule type" value="Genomic_DNA"/>
</dbReference>
<dbReference type="SUPFAM" id="SSF51735">
    <property type="entry name" value="NAD(P)-binding Rossmann-fold domains"/>
    <property type="match status" value="1"/>
</dbReference>
<dbReference type="Proteomes" id="UP001054854">
    <property type="component" value="Unassembled WGS sequence"/>
</dbReference>
<dbReference type="InterPro" id="IPR036291">
    <property type="entry name" value="NAD(P)-bd_dom_sf"/>
</dbReference>
<dbReference type="RefSeq" id="WP_236255804.1">
    <property type="nucleotide sequence ID" value="NZ_BNEK01000002.1"/>
</dbReference>
<organism evidence="1 2">
    <name type="scientific">Streptomyces hygroscopicus</name>
    <dbReference type="NCBI Taxonomy" id="1912"/>
    <lineage>
        <taxon>Bacteria</taxon>
        <taxon>Bacillati</taxon>
        <taxon>Actinomycetota</taxon>
        <taxon>Actinomycetes</taxon>
        <taxon>Kitasatosporales</taxon>
        <taxon>Streptomycetaceae</taxon>
        <taxon>Streptomyces</taxon>
        <taxon>Streptomyces violaceusniger group</taxon>
    </lineage>
</organism>
<accession>A0ABQ3TSW0</accession>
<dbReference type="PANTHER" id="PTHR13812">
    <property type="entry name" value="KETIMINE REDUCTASE MU-CRYSTALLIN"/>
    <property type="match status" value="1"/>
</dbReference>
<dbReference type="Gene3D" id="3.30.1780.10">
    <property type="entry name" value="ornithine cyclodeaminase, domain 1"/>
    <property type="match status" value="1"/>
</dbReference>
<keyword evidence="2" id="KW-1185">Reference proteome</keyword>
<dbReference type="Pfam" id="PF02423">
    <property type="entry name" value="OCD_Mu_crystall"/>
    <property type="match status" value="1"/>
</dbReference>
<dbReference type="InterPro" id="IPR003462">
    <property type="entry name" value="ODC_Mu_crystall"/>
</dbReference>
<gene>
    <name evidence="1" type="ORF">TPA0910_04790</name>
</gene>
<comment type="caution">
    <text evidence="1">The sequence shown here is derived from an EMBL/GenBank/DDBJ whole genome shotgun (WGS) entry which is preliminary data.</text>
</comment>
<evidence type="ECO:0000313" key="1">
    <source>
        <dbReference type="EMBL" id="GHJ26046.1"/>
    </source>
</evidence>
<dbReference type="PANTHER" id="PTHR13812:SF19">
    <property type="entry name" value="KETIMINE REDUCTASE MU-CRYSTALLIN"/>
    <property type="match status" value="1"/>
</dbReference>
<proteinExistence type="predicted"/>
<reference evidence="1" key="1">
    <citation type="submission" date="2024-05" db="EMBL/GenBank/DDBJ databases">
        <title>Whole genome shotgun sequence of Streptomyces hygroscopicus NBRC 113678.</title>
        <authorList>
            <person name="Komaki H."/>
            <person name="Tamura T."/>
        </authorList>
    </citation>
    <scope>NUCLEOTIDE SEQUENCE</scope>
    <source>
        <strain evidence="1">N11-34</strain>
    </source>
</reference>
<dbReference type="PIRSF" id="PIRSF001439">
    <property type="entry name" value="CryM"/>
    <property type="match status" value="1"/>
</dbReference>
<dbReference type="InterPro" id="IPR023401">
    <property type="entry name" value="ODC_N"/>
</dbReference>
<protein>
    <submittedName>
        <fullName evidence="1">Delta(1)-pyrroline-2-carboxylate reductase</fullName>
    </submittedName>
</protein>
<dbReference type="Gene3D" id="3.40.50.720">
    <property type="entry name" value="NAD(P)-binding Rossmann-like Domain"/>
    <property type="match status" value="1"/>
</dbReference>
<sequence>MLRIIDAKTVRALLPVSGLASEIGAALTAREDGGAEFARSAVDTGKGELLLMPAVHSGTLSVKLISLYDNPPALGLPSVQGLVTLFDAATGRPVAVLDAAAVTEVRTAAVTVCATDLLARPDARVLTVVGAGVQGRSHLEGLAGIRPWESVRLHSRDPHKARRLAGWAGERGIEVEVVESATAAVRDAEVICTVTSSPEPLFEDCAVAREGVHISAVGAYGATRRELPSQLVARSSVFVESAAAVLREAGDILIPVAEGVLPADPALVELGEVISGRHPGRRSAAETTLFKSVGVPVEDAFACDLLYRLAVEHDAGHRIPFA</sequence>
<evidence type="ECO:0000313" key="2">
    <source>
        <dbReference type="Proteomes" id="UP001054854"/>
    </source>
</evidence>
<name>A0ABQ3TSW0_STRHY</name>